<dbReference type="PANTHER" id="PTHR31047">
    <property type="entry name" value="MEIOTICALLY UP-REGULATED GENE 157 PROTEIN"/>
    <property type="match status" value="1"/>
</dbReference>
<dbReference type="InterPro" id="IPR012341">
    <property type="entry name" value="6hp_glycosidase-like_sf"/>
</dbReference>
<proteinExistence type="predicted"/>
<organism evidence="1 2">
    <name type="scientific">Rotaria magnacalcarata</name>
    <dbReference type="NCBI Taxonomy" id="392030"/>
    <lineage>
        <taxon>Eukaryota</taxon>
        <taxon>Metazoa</taxon>
        <taxon>Spiralia</taxon>
        <taxon>Gnathifera</taxon>
        <taxon>Rotifera</taxon>
        <taxon>Eurotatoria</taxon>
        <taxon>Bdelloidea</taxon>
        <taxon>Philodinida</taxon>
        <taxon>Philodinidae</taxon>
        <taxon>Rotaria</taxon>
    </lineage>
</organism>
<dbReference type="Gene3D" id="1.50.10.10">
    <property type="match status" value="1"/>
</dbReference>
<dbReference type="AlphaFoldDB" id="A0A816BP42"/>
<dbReference type="InterPro" id="IPR008928">
    <property type="entry name" value="6-hairpin_glycosidase_sf"/>
</dbReference>
<dbReference type="EMBL" id="CAJNOW010012681">
    <property type="protein sequence ID" value="CAF1612683.1"/>
    <property type="molecule type" value="Genomic_DNA"/>
</dbReference>
<dbReference type="SMART" id="SM01149">
    <property type="entry name" value="DUF1237"/>
    <property type="match status" value="1"/>
</dbReference>
<accession>A0A816BP42</accession>
<evidence type="ECO:0000313" key="2">
    <source>
        <dbReference type="Proteomes" id="UP000663834"/>
    </source>
</evidence>
<sequence length="141" mass="16667">VRLSYFWWKRSQRTNVFNHQWLKAISIIIQIMTVEQHHSEISLYRYAELDNNHQGSKVAYTGMTWSAFRPSDDATKYGYIIPSNMMTCVVLEQLVEMIKKLFPEQIPLLNQVCIFNTGKIYFCSIRLVLAIRRTNLLEFVD</sequence>
<dbReference type="GO" id="GO:0005975">
    <property type="term" value="P:carbohydrate metabolic process"/>
    <property type="evidence" value="ECO:0007669"/>
    <property type="project" value="InterPro"/>
</dbReference>
<protein>
    <submittedName>
        <fullName evidence="1">Uncharacterized protein</fullName>
    </submittedName>
</protein>
<dbReference type="OrthoDB" id="7771656at2759"/>
<evidence type="ECO:0000313" key="1">
    <source>
        <dbReference type="EMBL" id="CAF1612683.1"/>
    </source>
</evidence>
<dbReference type="Proteomes" id="UP000663834">
    <property type="component" value="Unassembled WGS sequence"/>
</dbReference>
<gene>
    <name evidence="1" type="ORF">KQP761_LOCUS23554</name>
</gene>
<dbReference type="InterPro" id="IPR008313">
    <property type="entry name" value="GH125"/>
</dbReference>
<dbReference type="Pfam" id="PF06824">
    <property type="entry name" value="Glyco_hydro_125"/>
    <property type="match status" value="1"/>
</dbReference>
<name>A0A816BP42_9BILA</name>
<reference evidence="1" key="1">
    <citation type="submission" date="2021-02" db="EMBL/GenBank/DDBJ databases">
        <authorList>
            <person name="Nowell W R."/>
        </authorList>
    </citation>
    <scope>NUCLEOTIDE SEQUENCE</scope>
</reference>
<comment type="caution">
    <text evidence="1">The sequence shown here is derived from an EMBL/GenBank/DDBJ whole genome shotgun (WGS) entry which is preliminary data.</text>
</comment>
<feature type="non-terminal residue" evidence="1">
    <location>
        <position position="1"/>
    </location>
</feature>
<dbReference type="PANTHER" id="PTHR31047:SF0">
    <property type="entry name" value="MEIOTICALLY UP-REGULATED GENE 157 PROTEIN"/>
    <property type="match status" value="1"/>
</dbReference>
<dbReference type="SUPFAM" id="SSF48208">
    <property type="entry name" value="Six-hairpin glycosidases"/>
    <property type="match status" value="1"/>
</dbReference>